<keyword evidence="2" id="KW-1185">Reference proteome</keyword>
<dbReference type="EMBL" id="BAAAHH010000008">
    <property type="protein sequence ID" value="GAA0948320.1"/>
    <property type="molecule type" value="Genomic_DNA"/>
</dbReference>
<dbReference type="Gene3D" id="2.160.20.80">
    <property type="entry name" value="E3 ubiquitin-protein ligase SopA"/>
    <property type="match status" value="2"/>
</dbReference>
<protein>
    <recommendedName>
        <fullName evidence="3">Pentapeptide repeat protein</fullName>
    </recommendedName>
</protein>
<gene>
    <name evidence="1" type="ORF">GCM10009550_24540</name>
</gene>
<dbReference type="InterPro" id="IPR001646">
    <property type="entry name" value="5peptide_repeat"/>
</dbReference>
<dbReference type="PANTHER" id="PTHR14136">
    <property type="entry name" value="BTB_POZ DOMAIN-CONTAINING PROTEIN KCTD9"/>
    <property type="match status" value="1"/>
</dbReference>
<dbReference type="InterPro" id="IPR051082">
    <property type="entry name" value="Pentapeptide-BTB/POZ_domain"/>
</dbReference>
<dbReference type="SUPFAM" id="SSF141571">
    <property type="entry name" value="Pentapeptide repeat-like"/>
    <property type="match status" value="1"/>
</dbReference>
<evidence type="ECO:0000313" key="2">
    <source>
        <dbReference type="Proteomes" id="UP001500665"/>
    </source>
</evidence>
<proteinExistence type="predicted"/>
<sequence length="332" mass="34878">MLALLFVLLWPGTTWWVEHVDGVDLDGKDLEAGKDRQDLLDNARGRFTALATGILAAIAIAYTAANAKSARRTADAAIKAAASSEQTTRASIHSAEAAMRTAAATEQGLVTGRYTAAITQLGDKDSIDIRLGGIYALERIATDSQRDDPVIIEVLAAFVREHLEDDDARRPPRDNAPRLRHKANLECYRLRAALAVLGRRTHDNDIRPDLSGLDLHQLDLSRITLANTGLFSTDLRAADLGAADLRAANLNSADLSGANLSGADLSGANLVSANLSGANLVGANLNSANLSVANLNGADLVGADLSLADLSGADLDGVDMDGANLNGARWTA</sequence>
<name>A0ABP4BFL7_9ACTN</name>
<reference evidence="2" key="1">
    <citation type="journal article" date="2019" name="Int. J. Syst. Evol. Microbiol.">
        <title>The Global Catalogue of Microorganisms (GCM) 10K type strain sequencing project: providing services to taxonomists for standard genome sequencing and annotation.</title>
        <authorList>
            <consortium name="The Broad Institute Genomics Platform"/>
            <consortium name="The Broad Institute Genome Sequencing Center for Infectious Disease"/>
            <person name="Wu L."/>
            <person name="Ma J."/>
        </authorList>
    </citation>
    <scope>NUCLEOTIDE SEQUENCE [LARGE SCALE GENOMIC DNA]</scope>
    <source>
        <strain evidence="2">JCM 10696</strain>
    </source>
</reference>
<organism evidence="1 2">
    <name type="scientific">Actinocorallia libanotica</name>
    <dbReference type="NCBI Taxonomy" id="46162"/>
    <lineage>
        <taxon>Bacteria</taxon>
        <taxon>Bacillati</taxon>
        <taxon>Actinomycetota</taxon>
        <taxon>Actinomycetes</taxon>
        <taxon>Streptosporangiales</taxon>
        <taxon>Thermomonosporaceae</taxon>
        <taxon>Actinocorallia</taxon>
    </lineage>
</organism>
<dbReference type="PANTHER" id="PTHR14136:SF17">
    <property type="entry name" value="BTB_POZ DOMAIN-CONTAINING PROTEIN KCTD9"/>
    <property type="match status" value="1"/>
</dbReference>
<evidence type="ECO:0008006" key="3">
    <source>
        <dbReference type="Google" id="ProtNLM"/>
    </source>
</evidence>
<evidence type="ECO:0000313" key="1">
    <source>
        <dbReference type="EMBL" id="GAA0948320.1"/>
    </source>
</evidence>
<dbReference type="Pfam" id="PF00805">
    <property type="entry name" value="Pentapeptide"/>
    <property type="match status" value="2"/>
</dbReference>
<accession>A0ABP4BFL7</accession>
<dbReference type="Proteomes" id="UP001500665">
    <property type="component" value="Unassembled WGS sequence"/>
</dbReference>
<comment type="caution">
    <text evidence="1">The sequence shown here is derived from an EMBL/GenBank/DDBJ whole genome shotgun (WGS) entry which is preliminary data.</text>
</comment>